<dbReference type="SUPFAM" id="SSF53850">
    <property type="entry name" value="Periplasmic binding protein-like II"/>
    <property type="match status" value="1"/>
</dbReference>
<dbReference type="CDD" id="cd08512">
    <property type="entry name" value="PBP2_NikA_DppA_OppA_like_7"/>
    <property type="match status" value="1"/>
</dbReference>
<dbReference type="InterPro" id="IPR030678">
    <property type="entry name" value="Peptide/Ni-bd"/>
</dbReference>
<gene>
    <name evidence="7" type="ORF">SAMN02982989_5583</name>
</gene>
<dbReference type="AlphaFoldDB" id="A0A1X7DMF0"/>
<dbReference type="OrthoDB" id="9803988at2"/>
<evidence type="ECO:0000313" key="7">
    <source>
        <dbReference type="EMBL" id="SMF18026.1"/>
    </source>
</evidence>
<dbReference type="PANTHER" id="PTHR30290:SF10">
    <property type="entry name" value="PERIPLASMIC OLIGOPEPTIDE-BINDING PROTEIN-RELATED"/>
    <property type="match status" value="1"/>
</dbReference>
<sequence length="518" mass="57616">MLKLNKRQFLIGAAGATAAATLPWAANAAGRKIMVLASTVDIPNFDPHVATGYAPQWLFRNTYDPLVRVVNNPPVPAPGLAKSWTRSEDGLVYTFELDGNARFQDGTPVTAKDVEYSFARLLRLAKGPAWMVSGVLDQNSVKATGEMTVTMTLKKPFAPLLSVLPWMFVVNSKLVEANKGTDDGQAYLLANMAGSGAFKMGRVKPGDLYELVRVEDDWHKGGNLDGAIWKIVREASTARLMLQRGEVHLALDMFAEDMDAIKDMPHVVRIMEPDYRTFTIKMNTAKGPLADKNLRKAVSYAFNYKGMLDAAGPAQLMKGPLPTGIFGFDPDLKGYEQDMAKAKEFLAQSQYKDGGITLSMHHAAGYENQRRWCLIMLESLKALNINLDIRAMTWPDTVAMARSPDTMVDFYSIFQSPNYADPDNTTFAAYHSSRNGQWQNPVYKNPEVDKLIEDARAEVDMAKRAELYKKFQAVVVEDAPDIFGILELRKFAMRDNVKDYVFSPVAANTMEIWPLSIA</sequence>
<evidence type="ECO:0000256" key="1">
    <source>
        <dbReference type="ARBA" id="ARBA00004418"/>
    </source>
</evidence>
<dbReference type="Gene3D" id="3.40.190.10">
    <property type="entry name" value="Periplasmic binding protein-like II"/>
    <property type="match status" value="1"/>
</dbReference>
<dbReference type="RefSeq" id="WP_085421298.1">
    <property type="nucleotide sequence ID" value="NZ_FXAF01000003.1"/>
</dbReference>
<dbReference type="Pfam" id="PF00496">
    <property type="entry name" value="SBP_bac_5"/>
    <property type="match status" value="1"/>
</dbReference>
<name>A0A1X7DMF0_9HYPH</name>
<evidence type="ECO:0000256" key="4">
    <source>
        <dbReference type="ARBA" id="ARBA00022729"/>
    </source>
</evidence>
<dbReference type="GO" id="GO:0015833">
    <property type="term" value="P:peptide transport"/>
    <property type="evidence" value="ECO:0007669"/>
    <property type="project" value="TreeGrafter"/>
</dbReference>
<dbReference type="Proteomes" id="UP000192903">
    <property type="component" value="Unassembled WGS sequence"/>
</dbReference>
<comment type="similarity">
    <text evidence="2">Belongs to the bacterial solute-binding protein 5 family.</text>
</comment>
<feature type="signal peptide" evidence="5">
    <location>
        <begin position="1"/>
        <end position="28"/>
    </location>
</feature>
<dbReference type="GO" id="GO:0030288">
    <property type="term" value="C:outer membrane-bounded periplasmic space"/>
    <property type="evidence" value="ECO:0007669"/>
    <property type="project" value="UniProtKB-ARBA"/>
</dbReference>
<dbReference type="Gene3D" id="3.10.105.10">
    <property type="entry name" value="Dipeptide-binding Protein, Domain 3"/>
    <property type="match status" value="1"/>
</dbReference>
<dbReference type="PIRSF" id="PIRSF002741">
    <property type="entry name" value="MppA"/>
    <property type="match status" value="1"/>
</dbReference>
<dbReference type="InterPro" id="IPR000914">
    <property type="entry name" value="SBP_5_dom"/>
</dbReference>
<keyword evidence="8" id="KW-1185">Reference proteome</keyword>
<evidence type="ECO:0000259" key="6">
    <source>
        <dbReference type="Pfam" id="PF00496"/>
    </source>
</evidence>
<dbReference type="InterPro" id="IPR039424">
    <property type="entry name" value="SBP_5"/>
</dbReference>
<evidence type="ECO:0000313" key="8">
    <source>
        <dbReference type="Proteomes" id="UP000192903"/>
    </source>
</evidence>
<reference evidence="8" key="1">
    <citation type="submission" date="2017-04" db="EMBL/GenBank/DDBJ databases">
        <authorList>
            <person name="Varghese N."/>
            <person name="Submissions S."/>
        </authorList>
    </citation>
    <scope>NUCLEOTIDE SEQUENCE [LARGE SCALE GENOMIC DNA]</scope>
    <source>
        <strain evidence="8">B4P</strain>
    </source>
</reference>
<dbReference type="GO" id="GO:1904680">
    <property type="term" value="F:peptide transmembrane transporter activity"/>
    <property type="evidence" value="ECO:0007669"/>
    <property type="project" value="TreeGrafter"/>
</dbReference>
<dbReference type="InterPro" id="IPR006311">
    <property type="entry name" value="TAT_signal"/>
</dbReference>
<keyword evidence="3" id="KW-0813">Transport</keyword>
<feature type="domain" description="Solute-binding protein family 5" evidence="6">
    <location>
        <begin position="76"/>
        <end position="436"/>
    </location>
</feature>
<organism evidence="7 8">
    <name type="scientific">Xaviernesmea oryzae</name>
    <dbReference type="NCBI Taxonomy" id="464029"/>
    <lineage>
        <taxon>Bacteria</taxon>
        <taxon>Pseudomonadati</taxon>
        <taxon>Pseudomonadota</taxon>
        <taxon>Alphaproteobacteria</taxon>
        <taxon>Hyphomicrobiales</taxon>
        <taxon>Rhizobiaceae</taxon>
        <taxon>Rhizobium/Agrobacterium group</taxon>
        <taxon>Xaviernesmea</taxon>
    </lineage>
</organism>
<accession>A0A1X7DMF0</accession>
<evidence type="ECO:0000256" key="5">
    <source>
        <dbReference type="SAM" id="SignalP"/>
    </source>
</evidence>
<evidence type="ECO:0000256" key="3">
    <source>
        <dbReference type="ARBA" id="ARBA00022448"/>
    </source>
</evidence>
<proteinExistence type="inferred from homology"/>
<feature type="chain" id="PRO_5012281760" evidence="5">
    <location>
        <begin position="29"/>
        <end position="518"/>
    </location>
</feature>
<dbReference type="EMBL" id="FXAF01000003">
    <property type="protein sequence ID" value="SMF18026.1"/>
    <property type="molecule type" value="Genomic_DNA"/>
</dbReference>
<protein>
    <submittedName>
        <fullName evidence="7">Peptide/nickel transport system substrate-binding protein</fullName>
    </submittedName>
</protein>
<dbReference type="STRING" id="464029.SAMN02982989_5583"/>
<dbReference type="PROSITE" id="PS51318">
    <property type="entry name" value="TAT"/>
    <property type="match status" value="1"/>
</dbReference>
<comment type="subcellular location">
    <subcellularLocation>
        <location evidence="1">Periplasm</location>
    </subcellularLocation>
</comment>
<dbReference type="Gene3D" id="3.90.76.10">
    <property type="entry name" value="Dipeptide-binding Protein, Domain 1"/>
    <property type="match status" value="1"/>
</dbReference>
<evidence type="ECO:0000256" key="2">
    <source>
        <dbReference type="ARBA" id="ARBA00005695"/>
    </source>
</evidence>
<dbReference type="PANTHER" id="PTHR30290">
    <property type="entry name" value="PERIPLASMIC BINDING COMPONENT OF ABC TRANSPORTER"/>
    <property type="match status" value="1"/>
</dbReference>
<dbReference type="GO" id="GO:0043190">
    <property type="term" value="C:ATP-binding cassette (ABC) transporter complex"/>
    <property type="evidence" value="ECO:0007669"/>
    <property type="project" value="InterPro"/>
</dbReference>
<keyword evidence="4 5" id="KW-0732">Signal</keyword>